<keyword evidence="2" id="KW-0472">Membrane</keyword>
<keyword evidence="4" id="KW-1185">Reference proteome</keyword>
<sequence>MDLSRTPARRWLSPVPCGFALLAAATSLMYGGDHAVNAWASTNLANMGDHPVEALIASAFLFGADPWACLRSIALAGAMLAFLVIRFGSMRAVALIAAGQVLGTLVSEGLLAARIAAGQADPALRATLDVGPSYVIVSALAAVVAAGARRWHRWTALAALAVRAPHITSGLTTLGVTPVGHVTALSTGMLLTWALRSSDARHLHRLTSRAAPLQTEGGTNGRVPSVIRPPAQRRFTPHDRLDGTGASQVPPSKRTGALPP</sequence>
<feature type="region of interest" description="Disordered" evidence="1">
    <location>
        <begin position="208"/>
        <end position="260"/>
    </location>
</feature>
<evidence type="ECO:0008006" key="5">
    <source>
        <dbReference type="Google" id="ProtNLM"/>
    </source>
</evidence>
<accession>A0ABY7PCU2</accession>
<reference evidence="3 4" key="1">
    <citation type="submission" date="2022-12" db="EMBL/GenBank/DDBJ databases">
        <authorList>
            <person name="Mo P."/>
        </authorList>
    </citation>
    <scope>NUCLEOTIDE SEQUENCE [LARGE SCALE GENOMIC DNA]</scope>
    <source>
        <strain evidence="3 4">HUAS 2-6</strain>
    </source>
</reference>
<feature type="transmembrane region" description="Helical" evidence="2">
    <location>
        <begin position="131"/>
        <end position="148"/>
    </location>
</feature>
<feature type="transmembrane region" description="Helical" evidence="2">
    <location>
        <begin position="64"/>
        <end position="85"/>
    </location>
</feature>
<evidence type="ECO:0000313" key="4">
    <source>
        <dbReference type="Proteomes" id="UP001212326"/>
    </source>
</evidence>
<organism evidence="3 4">
    <name type="scientific">Streptomyces camelliae</name>
    <dbReference type="NCBI Taxonomy" id="3004093"/>
    <lineage>
        <taxon>Bacteria</taxon>
        <taxon>Bacillati</taxon>
        <taxon>Actinomycetota</taxon>
        <taxon>Actinomycetes</taxon>
        <taxon>Kitasatosporales</taxon>
        <taxon>Streptomycetaceae</taxon>
        <taxon>Streptomyces</taxon>
    </lineage>
</organism>
<feature type="transmembrane region" description="Helical" evidence="2">
    <location>
        <begin position="92"/>
        <end position="111"/>
    </location>
</feature>
<dbReference type="RefSeq" id="WP_270085002.1">
    <property type="nucleotide sequence ID" value="NZ_CP115300.1"/>
</dbReference>
<protein>
    <recommendedName>
        <fullName evidence="5">Integral membrane protein</fullName>
    </recommendedName>
</protein>
<dbReference type="Pfam" id="PF20401">
    <property type="entry name" value="Rhomboid_2"/>
    <property type="match status" value="1"/>
</dbReference>
<dbReference type="Proteomes" id="UP001212326">
    <property type="component" value="Chromosome"/>
</dbReference>
<dbReference type="EMBL" id="CP115300">
    <property type="protein sequence ID" value="WBO67709.1"/>
    <property type="molecule type" value="Genomic_DNA"/>
</dbReference>
<dbReference type="InterPro" id="IPR046862">
    <property type="entry name" value="Rhomboid_2"/>
</dbReference>
<name>A0ABY7PCU2_9ACTN</name>
<keyword evidence="2" id="KW-0812">Transmembrane</keyword>
<gene>
    <name evidence="3" type="ORF">O1G22_35275</name>
</gene>
<proteinExistence type="predicted"/>
<evidence type="ECO:0000256" key="1">
    <source>
        <dbReference type="SAM" id="MobiDB-lite"/>
    </source>
</evidence>
<keyword evidence="2" id="KW-1133">Transmembrane helix</keyword>
<evidence type="ECO:0000313" key="3">
    <source>
        <dbReference type="EMBL" id="WBO67709.1"/>
    </source>
</evidence>
<evidence type="ECO:0000256" key="2">
    <source>
        <dbReference type="SAM" id="Phobius"/>
    </source>
</evidence>